<dbReference type="InterPro" id="IPR005895">
    <property type="entry name" value="ABC_transptr_haem_export_CcmA"/>
</dbReference>
<keyword evidence="1" id="KW-0813">Transport</keyword>
<dbReference type="Proteomes" id="UP000704935">
    <property type="component" value="Unassembled WGS sequence"/>
</dbReference>
<keyword evidence="3" id="KW-0201">Cytochrome c-type biogenesis</keyword>
<dbReference type="AlphaFoldDB" id="A0A937ICM1"/>
<accession>A0A937ICM1</accession>
<keyword evidence="2" id="KW-0547">Nucleotide-binding</keyword>
<dbReference type="PANTHER" id="PTHR43499:SF1">
    <property type="entry name" value="ABC TRANSPORTER I FAMILY MEMBER 1"/>
    <property type="match status" value="1"/>
</dbReference>
<comment type="caution">
    <text evidence="8">The sequence shown here is derived from an EMBL/GenBank/DDBJ whole genome shotgun (WGS) entry which is preliminary data.</text>
</comment>
<dbReference type="InterPro" id="IPR003593">
    <property type="entry name" value="AAA+_ATPase"/>
</dbReference>
<organism evidence="8 9">
    <name type="scientific">SAR86 cluster bacterium</name>
    <dbReference type="NCBI Taxonomy" id="2030880"/>
    <lineage>
        <taxon>Bacteria</taxon>
        <taxon>Pseudomonadati</taxon>
        <taxon>Pseudomonadota</taxon>
        <taxon>Gammaproteobacteria</taxon>
        <taxon>SAR86 cluster</taxon>
    </lineage>
</organism>
<keyword evidence="4 8" id="KW-0067">ATP-binding</keyword>
<dbReference type="GO" id="GO:0017004">
    <property type="term" value="P:cytochrome complex assembly"/>
    <property type="evidence" value="ECO:0007669"/>
    <property type="project" value="UniProtKB-KW"/>
</dbReference>
<protein>
    <submittedName>
        <fullName evidence="8">ATP-binding cassette domain-containing protein</fullName>
    </submittedName>
</protein>
<name>A0A937ICM1_9GAMM</name>
<evidence type="ECO:0000256" key="6">
    <source>
        <dbReference type="ARBA" id="ARBA00023136"/>
    </source>
</evidence>
<evidence type="ECO:0000256" key="1">
    <source>
        <dbReference type="ARBA" id="ARBA00022448"/>
    </source>
</evidence>
<dbReference type="InterPro" id="IPR027417">
    <property type="entry name" value="P-loop_NTPase"/>
</dbReference>
<dbReference type="PANTHER" id="PTHR43499">
    <property type="entry name" value="ABC TRANSPORTER I FAMILY MEMBER 1"/>
    <property type="match status" value="1"/>
</dbReference>
<evidence type="ECO:0000256" key="4">
    <source>
        <dbReference type="ARBA" id="ARBA00022840"/>
    </source>
</evidence>
<dbReference type="Gene3D" id="3.40.50.300">
    <property type="entry name" value="P-loop containing nucleotide triphosphate hydrolases"/>
    <property type="match status" value="1"/>
</dbReference>
<dbReference type="GO" id="GO:0005524">
    <property type="term" value="F:ATP binding"/>
    <property type="evidence" value="ECO:0007669"/>
    <property type="project" value="UniProtKB-KW"/>
</dbReference>
<reference evidence="8" key="1">
    <citation type="submission" date="2020-10" db="EMBL/GenBank/DDBJ databases">
        <title>Microbiome of the Black Sea water column analyzed by genome centric metagenomics.</title>
        <authorList>
            <person name="Cabello-Yeves P.J."/>
            <person name="Callieri C."/>
            <person name="Picazo A."/>
            <person name="Mehrshad M."/>
            <person name="Haro-Moreno J.M."/>
            <person name="Roda-Garcia J."/>
            <person name="Dzembekova N."/>
            <person name="Slabakova V."/>
            <person name="Slabakova N."/>
            <person name="Moncheva S."/>
            <person name="Rodriguez-Valera F."/>
        </authorList>
    </citation>
    <scope>NUCLEOTIDE SEQUENCE</scope>
    <source>
        <strain evidence="8">BS307-5m-G47</strain>
    </source>
</reference>
<dbReference type="PROSITE" id="PS50893">
    <property type="entry name" value="ABC_TRANSPORTER_2"/>
    <property type="match status" value="1"/>
</dbReference>
<keyword evidence="5" id="KW-1278">Translocase</keyword>
<evidence type="ECO:0000313" key="8">
    <source>
        <dbReference type="EMBL" id="MBL6820026.1"/>
    </source>
</evidence>
<keyword evidence="6" id="KW-0472">Membrane</keyword>
<dbReference type="Pfam" id="PF00005">
    <property type="entry name" value="ABC_tran"/>
    <property type="match status" value="1"/>
</dbReference>
<evidence type="ECO:0000256" key="5">
    <source>
        <dbReference type="ARBA" id="ARBA00022967"/>
    </source>
</evidence>
<gene>
    <name evidence="8" type="ORF">ISQ61_02120</name>
</gene>
<evidence type="ECO:0000256" key="3">
    <source>
        <dbReference type="ARBA" id="ARBA00022748"/>
    </source>
</evidence>
<dbReference type="SUPFAM" id="SSF52540">
    <property type="entry name" value="P-loop containing nucleoside triphosphate hydrolases"/>
    <property type="match status" value="1"/>
</dbReference>
<dbReference type="InterPro" id="IPR003439">
    <property type="entry name" value="ABC_transporter-like_ATP-bd"/>
</dbReference>
<evidence type="ECO:0000313" key="9">
    <source>
        <dbReference type="Proteomes" id="UP000704935"/>
    </source>
</evidence>
<dbReference type="EMBL" id="JADHQA010000006">
    <property type="protein sequence ID" value="MBL6820026.1"/>
    <property type="molecule type" value="Genomic_DNA"/>
</dbReference>
<sequence length="190" mass="21114">MTVLFSAHSLSHSIDGNDIFTDMSFDVKTGTITEIRGDNGSGKSSLLKILCGLIKSNSLDVQQDVIGDISYLGHSNAMVEEMSFRQNFAMDGKTIDKVLAQRLNIFRLRNQKLNNLSYGEKRKIALQRALQSGKRIWIFDEPFAGLDDNSVATLESIFSEHVKEAGTIVVANHQQIISNSNIINMEKSYA</sequence>
<evidence type="ECO:0000256" key="2">
    <source>
        <dbReference type="ARBA" id="ARBA00022741"/>
    </source>
</evidence>
<proteinExistence type="predicted"/>
<dbReference type="GO" id="GO:0022857">
    <property type="term" value="F:transmembrane transporter activity"/>
    <property type="evidence" value="ECO:0007669"/>
    <property type="project" value="InterPro"/>
</dbReference>
<feature type="domain" description="ABC transporter" evidence="7">
    <location>
        <begin position="5"/>
        <end position="189"/>
    </location>
</feature>
<dbReference type="SMART" id="SM00382">
    <property type="entry name" value="AAA"/>
    <property type="match status" value="1"/>
</dbReference>
<evidence type="ECO:0000259" key="7">
    <source>
        <dbReference type="PROSITE" id="PS50893"/>
    </source>
</evidence>
<dbReference type="GO" id="GO:0016887">
    <property type="term" value="F:ATP hydrolysis activity"/>
    <property type="evidence" value="ECO:0007669"/>
    <property type="project" value="InterPro"/>
</dbReference>